<reference evidence="2" key="2">
    <citation type="submission" date="2019-10" db="EMBL/GenBank/DDBJ databases">
        <authorList>
            <consortium name="NCBI Pathogen Detection Project"/>
        </authorList>
    </citation>
    <scope>NUCLEOTIDE SEQUENCE</scope>
    <source>
        <strain evidence="2">Salmonella enterica</strain>
    </source>
</reference>
<dbReference type="Gene3D" id="3.60.21.10">
    <property type="match status" value="1"/>
</dbReference>
<evidence type="ECO:0000256" key="1">
    <source>
        <dbReference type="SAM" id="SignalP"/>
    </source>
</evidence>
<dbReference type="SUPFAM" id="SSF56300">
    <property type="entry name" value="Metallo-dependent phosphatases"/>
    <property type="match status" value="1"/>
</dbReference>
<name>A0A726RL36_SALET</name>
<dbReference type="InterPro" id="IPR029052">
    <property type="entry name" value="Metallo-depent_PP-like"/>
</dbReference>
<accession>A0A726RL36</accession>
<sequence length="90" mass="9941">MVYMNKKFSISLLSLCIGLSSAISFSADARDITIYYTNDLHAHVTPEIIPYVSKTRPVGGFAPISKIVKDAKAKEKDVFFFDAGDYFTGP</sequence>
<feature type="chain" id="PRO_5027854142" evidence="1">
    <location>
        <begin position="30"/>
        <end position="90"/>
    </location>
</feature>
<protein>
    <submittedName>
        <fullName evidence="2">Bifunctional metallophosphatase/5'-nucleotidase</fullName>
    </submittedName>
</protein>
<feature type="signal peptide" evidence="1">
    <location>
        <begin position="1"/>
        <end position="29"/>
    </location>
</feature>
<keyword evidence="1" id="KW-0732">Signal</keyword>
<comment type="caution">
    <text evidence="2">The sequence shown here is derived from an EMBL/GenBank/DDBJ whole genome shotgun (WGS) entry which is preliminary data.</text>
</comment>
<dbReference type="EMBL" id="DAAQYW010000051">
    <property type="protein sequence ID" value="HAE1445807.1"/>
    <property type="molecule type" value="Genomic_DNA"/>
</dbReference>
<reference evidence="2" key="1">
    <citation type="journal article" date="2018" name="Genome Biol.">
        <title>SKESA: strategic k-mer extension for scrupulous assemblies.</title>
        <authorList>
            <person name="Souvorov A."/>
            <person name="Agarwala R."/>
            <person name="Lipman D.J."/>
        </authorList>
    </citation>
    <scope>NUCLEOTIDE SEQUENCE</scope>
    <source>
        <strain evidence="2">Salmonella enterica</strain>
    </source>
</reference>
<feature type="non-terminal residue" evidence="2">
    <location>
        <position position="90"/>
    </location>
</feature>
<proteinExistence type="predicted"/>
<organism evidence="2">
    <name type="scientific">Salmonella enterica subsp. enterica serovar Bredeney</name>
    <dbReference type="NCBI Taxonomy" id="134047"/>
    <lineage>
        <taxon>Bacteria</taxon>
        <taxon>Pseudomonadati</taxon>
        <taxon>Pseudomonadota</taxon>
        <taxon>Gammaproteobacteria</taxon>
        <taxon>Enterobacterales</taxon>
        <taxon>Enterobacteriaceae</taxon>
        <taxon>Salmonella</taxon>
    </lineage>
</organism>
<evidence type="ECO:0000313" key="2">
    <source>
        <dbReference type="EMBL" id="HAE1445807.1"/>
    </source>
</evidence>
<gene>
    <name evidence="2" type="ORF">G2994_21960</name>
</gene>
<dbReference type="AlphaFoldDB" id="A0A726RL36"/>